<protein>
    <submittedName>
        <fullName evidence="8">NAD(P)-dependent alcohol dehydrogenase</fullName>
    </submittedName>
</protein>
<evidence type="ECO:0000256" key="2">
    <source>
        <dbReference type="ARBA" id="ARBA00022723"/>
    </source>
</evidence>
<comment type="cofactor">
    <cofactor evidence="6">
        <name>Zn(2+)</name>
        <dbReference type="ChEBI" id="CHEBI:29105"/>
    </cofactor>
</comment>
<keyword evidence="9" id="KW-1185">Reference proteome</keyword>
<dbReference type="Gene3D" id="3.90.180.10">
    <property type="entry name" value="Medium-chain alcohol dehydrogenases, catalytic domain"/>
    <property type="match status" value="1"/>
</dbReference>
<keyword evidence="5" id="KW-0520">NAD</keyword>
<evidence type="ECO:0000256" key="5">
    <source>
        <dbReference type="ARBA" id="ARBA00023027"/>
    </source>
</evidence>
<proteinExistence type="inferred from homology"/>
<evidence type="ECO:0000256" key="1">
    <source>
        <dbReference type="ARBA" id="ARBA00008072"/>
    </source>
</evidence>
<keyword evidence="2 6" id="KW-0479">Metal-binding</keyword>
<feature type="domain" description="Enoyl reductase (ER)" evidence="7">
    <location>
        <begin position="12"/>
        <end position="364"/>
    </location>
</feature>
<dbReference type="SUPFAM" id="SSF51735">
    <property type="entry name" value="NAD(P)-binding Rossmann-fold domains"/>
    <property type="match status" value="1"/>
</dbReference>
<dbReference type="RefSeq" id="WP_210968982.1">
    <property type="nucleotide sequence ID" value="NZ_JAGPXE010000002.1"/>
</dbReference>
<evidence type="ECO:0000313" key="9">
    <source>
        <dbReference type="Proteomes" id="UP000674084"/>
    </source>
</evidence>
<dbReference type="Pfam" id="PF08240">
    <property type="entry name" value="ADH_N"/>
    <property type="match status" value="1"/>
</dbReference>
<name>A0ABS5DB65_9PSEU</name>
<dbReference type="InterPro" id="IPR036291">
    <property type="entry name" value="NAD(P)-bd_dom_sf"/>
</dbReference>
<dbReference type="PANTHER" id="PTHR43880">
    <property type="entry name" value="ALCOHOL DEHYDROGENASE"/>
    <property type="match status" value="1"/>
</dbReference>
<dbReference type="InterPro" id="IPR011032">
    <property type="entry name" value="GroES-like_sf"/>
</dbReference>
<dbReference type="SMART" id="SM00829">
    <property type="entry name" value="PKS_ER"/>
    <property type="match status" value="1"/>
</dbReference>
<evidence type="ECO:0000256" key="3">
    <source>
        <dbReference type="ARBA" id="ARBA00022833"/>
    </source>
</evidence>
<dbReference type="InterPro" id="IPR013154">
    <property type="entry name" value="ADH-like_N"/>
</dbReference>
<dbReference type="Proteomes" id="UP000674084">
    <property type="component" value="Unassembled WGS sequence"/>
</dbReference>
<comment type="similarity">
    <text evidence="1 6">Belongs to the zinc-containing alcohol dehydrogenase family.</text>
</comment>
<dbReference type="PROSITE" id="PS00059">
    <property type="entry name" value="ADH_ZINC"/>
    <property type="match status" value="1"/>
</dbReference>
<dbReference type="PANTHER" id="PTHR43880:SF12">
    <property type="entry name" value="ALCOHOL DEHYDROGENASE CLASS-3"/>
    <property type="match status" value="1"/>
</dbReference>
<evidence type="ECO:0000313" key="8">
    <source>
        <dbReference type="EMBL" id="MBQ0923540.1"/>
    </source>
</evidence>
<dbReference type="Gene3D" id="3.40.50.720">
    <property type="entry name" value="NAD(P)-binding Rossmann-like Domain"/>
    <property type="match status" value="1"/>
</dbReference>
<evidence type="ECO:0000259" key="7">
    <source>
        <dbReference type="SMART" id="SM00829"/>
    </source>
</evidence>
<dbReference type="InterPro" id="IPR020843">
    <property type="entry name" value="ER"/>
</dbReference>
<dbReference type="EMBL" id="JAGPXE010000002">
    <property type="protein sequence ID" value="MBQ0923540.1"/>
    <property type="molecule type" value="Genomic_DNA"/>
</dbReference>
<dbReference type="InterPro" id="IPR013149">
    <property type="entry name" value="ADH-like_C"/>
</dbReference>
<evidence type="ECO:0000256" key="4">
    <source>
        <dbReference type="ARBA" id="ARBA00023002"/>
    </source>
</evidence>
<keyword evidence="4" id="KW-0560">Oxidoreductase</keyword>
<dbReference type="SUPFAM" id="SSF50129">
    <property type="entry name" value="GroES-like"/>
    <property type="match status" value="1"/>
</dbReference>
<dbReference type="InterPro" id="IPR002328">
    <property type="entry name" value="ADH_Zn_CS"/>
</dbReference>
<reference evidence="8 9" key="1">
    <citation type="submission" date="2021-04" db="EMBL/GenBank/DDBJ databases">
        <title>Whole-genome sequencing of Saccharopolyspora endophytica KCTC 19397.</title>
        <authorList>
            <person name="Ay H."/>
            <person name="Saygin H."/>
            <person name="Sahin N."/>
        </authorList>
    </citation>
    <scope>NUCLEOTIDE SEQUENCE [LARGE SCALE GENOMIC DNA]</scope>
    <source>
        <strain evidence="8 9">KCTC 19397</strain>
    </source>
</reference>
<gene>
    <name evidence="8" type="ORF">KBO27_06270</name>
</gene>
<keyword evidence="3 6" id="KW-0862">Zinc</keyword>
<sequence>MRVTAAVARDEGQPFILEELELDQPRPDEVLVEVHAVGLCRTDIALRDQWLPVQLPAVLGHEGAGVVVRTGSDVTKVRPGDKVVMTFASCGQCRYCAGGHPAYCVELLDRNISGGRLDGSNALHGDGDGEMHGFFMSQSSFATHAIASERNVVKVDDGTDLDIAGPLGCGIQAGAGAVINRLRPEAGSTIAVFGVGSVGMAAVMAAQLVGCSKIIAVDTQPDRLALASELGATHLIDASRVNPVSAIQTLTDGGVGYTVETTAEPDVLRQAVYSLAALGTCAILGLGPAGAELSVDMTNLLLPGRTVTGVTWGDSRPDEFLPQLLELHGQGRFPIDRLIDTYSMMDINKAVEDMEVGKCLKAVLKPCSLPVRGDGAGLGMR</sequence>
<dbReference type="CDD" id="cd08278">
    <property type="entry name" value="benzyl_alcohol_DH"/>
    <property type="match status" value="1"/>
</dbReference>
<comment type="caution">
    <text evidence="8">The sequence shown here is derived from an EMBL/GenBank/DDBJ whole genome shotgun (WGS) entry which is preliminary data.</text>
</comment>
<accession>A0ABS5DB65</accession>
<organism evidence="8 9">
    <name type="scientific">Saccharopolyspora endophytica</name>
    <dbReference type="NCBI Taxonomy" id="543886"/>
    <lineage>
        <taxon>Bacteria</taxon>
        <taxon>Bacillati</taxon>
        <taxon>Actinomycetota</taxon>
        <taxon>Actinomycetes</taxon>
        <taxon>Pseudonocardiales</taxon>
        <taxon>Pseudonocardiaceae</taxon>
        <taxon>Saccharopolyspora</taxon>
    </lineage>
</organism>
<evidence type="ECO:0000256" key="6">
    <source>
        <dbReference type="RuleBase" id="RU361277"/>
    </source>
</evidence>
<dbReference type="Pfam" id="PF00107">
    <property type="entry name" value="ADH_zinc_N"/>
    <property type="match status" value="1"/>
</dbReference>